<dbReference type="Proteomes" id="UP000028294">
    <property type="component" value="Chromosome"/>
</dbReference>
<evidence type="ECO:0000256" key="4">
    <source>
        <dbReference type="ARBA" id="ARBA00023136"/>
    </source>
</evidence>
<keyword evidence="7" id="KW-0449">Lipoprotein</keyword>
<evidence type="ECO:0000313" key="9">
    <source>
        <dbReference type="Proteomes" id="UP000028294"/>
    </source>
</evidence>
<dbReference type="PROSITE" id="PS51257">
    <property type="entry name" value="PROKAR_LIPOPROTEIN"/>
    <property type="match status" value="1"/>
</dbReference>
<keyword evidence="4" id="KW-0472">Membrane</keyword>
<dbReference type="InterPro" id="IPR014941">
    <property type="entry name" value="FimB/Mfa2/Mfa3"/>
</dbReference>
<evidence type="ECO:0000256" key="7">
    <source>
        <dbReference type="ARBA" id="ARBA00023288"/>
    </source>
</evidence>
<protein>
    <recommendedName>
        <fullName evidence="10">FimB/Mfa2 family fimbrial subunit</fullName>
    </recommendedName>
</protein>
<sequence>MWRETINKDKMCKAYLFGVFVWAFSLLLVSCSFEDEPGVCPYNVRLEYWYAGHSSENRLSLRMDNLQELIYDSEGILIRNRELRGDSLTGYRAKLPPGDYTLVVWGNYGTERRGTTRMEQTDFLSSARLTSSRDTVPPGYRENTERLYYGSETFTVPPDGVLSQRIYVSHAHASLKITVSWLTDRPTLAGPLTMCLRGIPDEYGFRTGSEVASVNSAGPHRFPVTGVGETQHRVRASLDYQGDVSGEFVTLRYTDRTHQLWSLYCGDRQIVRELDLKRYFVRSSVEMGRNVEQEFHLLVLIEPDQIEVTEISGSDWDEGGTIG</sequence>
<comment type="similarity">
    <text evidence="2">Belongs to the bacteroidetes fimbrillin superfamily. FimB/Mfa2 family.</text>
</comment>
<keyword evidence="5" id="KW-0564">Palmitate</keyword>
<keyword evidence="6" id="KW-0998">Cell outer membrane</keyword>
<comment type="subcellular location">
    <subcellularLocation>
        <location evidence="1">Cell outer membrane</location>
    </subcellularLocation>
</comment>
<dbReference type="AlphaFoldDB" id="A0AAP8ZWZ2"/>
<reference evidence="8 9" key="1">
    <citation type="submission" date="2019-03" db="EMBL/GenBank/DDBJ databases">
        <title>Complete genome assembly of MDR B. fragilis.</title>
        <authorList>
            <person name="Sydenham T.V."/>
            <person name="Hasman H."/>
            <person name="Justesen U.S."/>
        </authorList>
    </citation>
    <scope>NUCLEOTIDE SEQUENCE [LARGE SCALE GENOMIC DNA]</scope>
    <source>
        <strain evidence="8 9">DCMOUH0067B</strain>
    </source>
</reference>
<evidence type="ECO:0000256" key="6">
    <source>
        <dbReference type="ARBA" id="ARBA00023237"/>
    </source>
</evidence>
<accession>A0AAP8ZWZ2</accession>
<evidence type="ECO:0000256" key="1">
    <source>
        <dbReference type="ARBA" id="ARBA00004442"/>
    </source>
</evidence>
<dbReference type="GO" id="GO:0009279">
    <property type="term" value="C:cell outer membrane"/>
    <property type="evidence" value="ECO:0007669"/>
    <property type="project" value="UniProtKB-SubCell"/>
</dbReference>
<evidence type="ECO:0000256" key="2">
    <source>
        <dbReference type="ARBA" id="ARBA00007248"/>
    </source>
</evidence>
<dbReference type="Pfam" id="PF08842">
    <property type="entry name" value="Mfa2"/>
    <property type="match status" value="1"/>
</dbReference>
<keyword evidence="3" id="KW-0732">Signal</keyword>
<dbReference type="Gene3D" id="2.60.40.2100">
    <property type="match status" value="1"/>
</dbReference>
<proteinExistence type="inferred from homology"/>
<evidence type="ECO:0000256" key="5">
    <source>
        <dbReference type="ARBA" id="ARBA00023139"/>
    </source>
</evidence>
<gene>
    <name evidence="8" type="ORF">IA74_015755</name>
</gene>
<organism evidence="8 9">
    <name type="scientific">Bacteroides fragilis</name>
    <dbReference type="NCBI Taxonomy" id="817"/>
    <lineage>
        <taxon>Bacteria</taxon>
        <taxon>Pseudomonadati</taxon>
        <taxon>Bacteroidota</taxon>
        <taxon>Bacteroidia</taxon>
        <taxon>Bacteroidales</taxon>
        <taxon>Bacteroidaceae</taxon>
        <taxon>Bacteroides</taxon>
    </lineage>
</organism>
<evidence type="ECO:0008006" key="10">
    <source>
        <dbReference type="Google" id="ProtNLM"/>
    </source>
</evidence>
<dbReference type="EMBL" id="CP036553">
    <property type="protein sequence ID" value="QCQ37447.1"/>
    <property type="molecule type" value="Genomic_DNA"/>
</dbReference>
<name>A0AAP8ZWZ2_BACFG</name>
<evidence type="ECO:0000256" key="3">
    <source>
        <dbReference type="ARBA" id="ARBA00022729"/>
    </source>
</evidence>
<evidence type="ECO:0000313" key="8">
    <source>
        <dbReference type="EMBL" id="QCQ37447.1"/>
    </source>
</evidence>